<sequence>MSKTLFALSLLLISAAAFRAPVSSRARTSLSMAASEITPAAASAKLRKLGTAGLLQLTAAAAPLVALAQEMDNDEIAYGTVEAPGWVLPVVALLTISLTAAVPILLQPGDDAAREMQERDASFYGKSRRDEDDDGK</sequence>
<dbReference type="EMBL" id="HBEA01017763">
    <property type="protein sequence ID" value="CAD8263983.1"/>
    <property type="molecule type" value="Transcribed_RNA"/>
</dbReference>
<evidence type="ECO:0000256" key="3">
    <source>
        <dbReference type="SAM" id="SignalP"/>
    </source>
</evidence>
<name>A0A7R9YFB9_9STRA</name>
<accession>A0A7R9YFB9</accession>
<evidence type="ECO:0000256" key="2">
    <source>
        <dbReference type="SAM" id="Phobius"/>
    </source>
</evidence>
<evidence type="ECO:0000313" key="4">
    <source>
        <dbReference type="EMBL" id="CAD8263983.1"/>
    </source>
</evidence>
<proteinExistence type="predicted"/>
<feature type="region of interest" description="Disordered" evidence="1">
    <location>
        <begin position="116"/>
        <end position="136"/>
    </location>
</feature>
<dbReference type="AlphaFoldDB" id="A0A7R9YFB9"/>
<evidence type="ECO:0000256" key="1">
    <source>
        <dbReference type="SAM" id="MobiDB-lite"/>
    </source>
</evidence>
<organism evidence="4">
    <name type="scientific">Pinguiococcus pyrenoidosus</name>
    <dbReference type="NCBI Taxonomy" id="172671"/>
    <lineage>
        <taxon>Eukaryota</taxon>
        <taxon>Sar</taxon>
        <taxon>Stramenopiles</taxon>
        <taxon>Ochrophyta</taxon>
        <taxon>Pinguiophyceae</taxon>
        <taxon>Pinguiochrysidales</taxon>
        <taxon>Pinguiochrysidaceae</taxon>
        <taxon>Pinguiococcus</taxon>
    </lineage>
</organism>
<reference evidence="4" key="1">
    <citation type="submission" date="2021-01" db="EMBL/GenBank/DDBJ databases">
        <authorList>
            <person name="Corre E."/>
            <person name="Pelletier E."/>
            <person name="Niang G."/>
            <person name="Scheremetjew M."/>
            <person name="Finn R."/>
            <person name="Kale V."/>
            <person name="Holt S."/>
            <person name="Cochrane G."/>
            <person name="Meng A."/>
            <person name="Brown T."/>
            <person name="Cohen L."/>
        </authorList>
    </citation>
    <scope>NUCLEOTIDE SEQUENCE</scope>
    <source>
        <strain evidence="4">CCMP2078</strain>
    </source>
</reference>
<feature type="signal peptide" evidence="3">
    <location>
        <begin position="1"/>
        <end position="17"/>
    </location>
</feature>
<keyword evidence="2" id="KW-1133">Transmembrane helix</keyword>
<protein>
    <recommendedName>
        <fullName evidence="5">PSII 6.1 kDa protein</fullName>
    </recommendedName>
</protein>
<keyword evidence="2" id="KW-0812">Transmembrane</keyword>
<keyword evidence="3" id="KW-0732">Signal</keyword>
<evidence type="ECO:0008006" key="5">
    <source>
        <dbReference type="Google" id="ProtNLM"/>
    </source>
</evidence>
<gene>
    <name evidence="4" type="ORF">PPYR1160_LOCUS13486</name>
</gene>
<keyword evidence="2" id="KW-0472">Membrane</keyword>
<feature type="chain" id="PRO_5030891010" description="PSII 6.1 kDa protein" evidence="3">
    <location>
        <begin position="18"/>
        <end position="136"/>
    </location>
</feature>
<feature type="transmembrane region" description="Helical" evidence="2">
    <location>
        <begin position="86"/>
        <end position="106"/>
    </location>
</feature>